<evidence type="ECO:0000313" key="21">
    <source>
        <dbReference type="Proteomes" id="UP000031737"/>
    </source>
</evidence>
<name>A0A061IYD1_TRYRA</name>
<comment type="pathway">
    <text evidence="3">Protein modification; protein glycosylation.</text>
</comment>
<dbReference type="PANTHER" id="PTHR10571">
    <property type="entry name" value="UDP-N-ACETYLGLUCOSAMINE--DOLICHYL-PHOSPHATE N-ACETYLGLUCOSAMINEPHOSPHOTRANSFERASE"/>
    <property type="match status" value="1"/>
</dbReference>
<evidence type="ECO:0000256" key="14">
    <source>
        <dbReference type="ARBA" id="ARBA00023136"/>
    </source>
</evidence>
<feature type="transmembrane region" description="Helical" evidence="19">
    <location>
        <begin position="295"/>
        <end position="314"/>
    </location>
</feature>
<dbReference type="InterPro" id="IPR033895">
    <property type="entry name" value="GPT"/>
</dbReference>
<keyword evidence="21" id="KW-1185">Reference proteome</keyword>
<keyword evidence="14 19" id="KW-0472">Membrane</keyword>
<feature type="transmembrane region" description="Helical" evidence="19">
    <location>
        <begin position="210"/>
        <end position="228"/>
    </location>
</feature>
<evidence type="ECO:0000256" key="13">
    <source>
        <dbReference type="ARBA" id="ARBA00022989"/>
    </source>
</evidence>
<dbReference type="GO" id="GO:0006488">
    <property type="term" value="P:dolichol-linked oligosaccharide biosynthetic process"/>
    <property type="evidence" value="ECO:0007669"/>
    <property type="project" value="InterPro"/>
</dbReference>
<dbReference type="GO" id="GO:0005789">
    <property type="term" value="C:endoplasmic reticulum membrane"/>
    <property type="evidence" value="ECO:0007669"/>
    <property type="project" value="UniProtKB-SubCell"/>
</dbReference>
<dbReference type="Pfam" id="PF00953">
    <property type="entry name" value="Glycos_transf_4"/>
    <property type="match status" value="1"/>
</dbReference>
<proteinExistence type="inferred from homology"/>
<comment type="catalytic activity">
    <reaction evidence="18">
        <text>a di-trans,poly-cis-dolichyl phosphate + UDP-N-acetyl-alpha-D-glucosamine = an N-acetyl-alpha-D-glucosaminyl-diphospho-di-trans,poly-cis-dolichol + UMP</text>
        <dbReference type="Rhea" id="RHEA:13289"/>
        <dbReference type="Rhea" id="RHEA-COMP:19498"/>
        <dbReference type="Rhea" id="RHEA-COMP:19507"/>
        <dbReference type="ChEBI" id="CHEBI:57683"/>
        <dbReference type="ChEBI" id="CHEBI:57705"/>
        <dbReference type="ChEBI" id="CHEBI:57865"/>
        <dbReference type="ChEBI" id="CHEBI:58427"/>
        <dbReference type="EC" id="2.7.8.15"/>
    </reaction>
    <physiologicalReaction direction="left-to-right" evidence="18">
        <dbReference type="Rhea" id="RHEA:13290"/>
    </physiologicalReaction>
</comment>
<comment type="cofactor">
    <cofactor evidence="1">
        <name>Mg(2+)</name>
        <dbReference type="ChEBI" id="CHEBI:18420"/>
    </cofactor>
</comment>
<dbReference type="GO" id="GO:0003975">
    <property type="term" value="F:UDP-N-acetylglucosamine-dolichyl-phosphate N-acetylglucosaminephosphotransferase activity"/>
    <property type="evidence" value="ECO:0007669"/>
    <property type="project" value="UniProtKB-EC"/>
</dbReference>
<accession>A0A061IYD1</accession>
<dbReference type="PANTHER" id="PTHR10571:SF0">
    <property type="entry name" value="UDP-N-ACETYLGLUCOSAMINE--DOLICHYL-PHOSPHATE N-ACETYLGLUCOSAMINEPHOSPHOTRANSFERASE"/>
    <property type="match status" value="1"/>
</dbReference>
<keyword evidence="8 20" id="KW-0808">Transferase</keyword>
<evidence type="ECO:0000256" key="5">
    <source>
        <dbReference type="ARBA" id="ARBA00013225"/>
    </source>
</evidence>
<evidence type="ECO:0000256" key="2">
    <source>
        <dbReference type="ARBA" id="ARBA00004477"/>
    </source>
</evidence>
<dbReference type="GO" id="GO:0016757">
    <property type="term" value="F:glycosyltransferase activity"/>
    <property type="evidence" value="ECO:0007669"/>
    <property type="project" value="UniProtKB-KW"/>
</dbReference>
<evidence type="ECO:0000313" key="20">
    <source>
        <dbReference type="EMBL" id="ESL07060.1"/>
    </source>
</evidence>
<evidence type="ECO:0000256" key="16">
    <source>
        <dbReference type="ARBA" id="ARBA00033238"/>
    </source>
</evidence>
<evidence type="ECO:0000256" key="8">
    <source>
        <dbReference type="ARBA" id="ARBA00022679"/>
    </source>
</evidence>
<feature type="transmembrane region" description="Helical" evidence="19">
    <location>
        <begin position="145"/>
        <end position="167"/>
    </location>
</feature>
<dbReference type="EMBL" id="AUPL01005257">
    <property type="protein sequence ID" value="ESL07060.1"/>
    <property type="molecule type" value="Genomic_DNA"/>
</dbReference>
<comment type="caution">
    <text evidence="20">The sequence shown here is derived from an EMBL/GenBank/DDBJ whole genome shotgun (WGS) entry which is preliminary data.</text>
</comment>
<organism evidence="20 21">
    <name type="scientific">Trypanosoma rangeli SC58</name>
    <dbReference type="NCBI Taxonomy" id="429131"/>
    <lineage>
        <taxon>Eukaryota</taxon>
        <taxon>Discoba</taxon>
        <taxon>Euglenozoa</taxon>
        <taxon>Kinetoplastea</taxon>
        <taxon>Metakinetoplastina</taxon>
        <taxon>Trypanosomatida</taxon>
        <taxon>Trypanosomatidae</taxon>
        <taxon>Trypanosoma</taxon>
        <taxon>Herpetosoma</taxon>
    </lineage>
</organism>
<evidence type="ECO:0000256" key="7">
    <source>
        <dbReference type="ARBA" id="ARBA00022676"/>
    </source>
</evidence>
<comment type="similarity">
    <text evidence="4">Belongs to the glycosyltransferase 4 family.</text>
</comment>
<comment type="subcellular location">
    <subcellularLocation>
        <location evidence="2">Endoplasmic reticulum membrane</location>
        <topology evidence="2">Multi-pass membrane protein</topology>
    </subcellularLocation>
</comment>
<evidence type="ECO:0000256" key="9">
    <source>
        <dbReference type="ARBA" id="ARBA00022692"/>
    </source>
</evidence>
<evidence type="ECO:0000256" key="15">
    <source>
        <dbReference type="ARBA" id="ARBA00029567"/>
    </source>
</evidence>
<keyword evidence="11" id="KW-0256">Endoplasmic reticulum</keyword>
<feature type="transmembrane region" description="Helical" evidence="19">
    <location>
        <begin position="320"/>
        <end position="339"/>
    </location>
</feature>
<evidence type="ECO:0000256" key="3">
    <source>
        <dbReference type="ARBA" id="ARBA00004922"/>
    </source>
</evidence>
<dbReference type="InterPro" id="IPR000715">
    <property type="entry name" value="Glycosyl_transferase_4"/>
</dbReference>
<feature type="transmembrane region" description="Helical" evidence="19">
    <location>
        <begin position="179"/>
        <end position="198"/>
    </location>
</feature>
<protein>
    <recommendedName>
        <fullName evidence="6">UDP-N-acetylglucosamine--dolichyl-phosphate N-acetylglucosaminephosphotransferase</fullName>
        <ecNumber evidence="5">2.7.8.15</ecNumber>
    </recommendedName>
    <alternativeName>
        <fullName evidence="15">GlcNAc-1-P transferase</fullName>
    </alternativeName>
    <alternativeName>
        <fullName evidence="16">N-acetylglucosamine-1-phosphate transferase</fullName>
    </alternativeName>
</protein>
<keyword evidence="10" id="KW-0479">Metal-binding</keyword>
<evidence type="ECO:0000256" key="10">
    <source>
        <dbReference type="ARBA" id="ARBA00022723"/>
    </source>
</evidence>
<dbReference type="CDD" id="cd06855">
    <property type="entry name" value="GT_GPT_euk"/>
    <property type="match status" value="1"/>
</dbReference>
<gene>
    <name evidence="20" type="ORF">TRSC58_05257</name>
</gene>
<dbReference type="VEuPathDB" id="TriTrypDB:TRSC58_05257"/>
<dbReference type="EC" id="2.7.8.15" evidence="5"/>
<reference evidence="20 21" key="1">
    <citation type="submission" date="2013-07" db="EMBL/GenBank/DDBJ databases">
        <authorList>
            <person name="Stoco P.H."/>
            <person name="Wagner G."/>
            <person name="Gerber A."/>
            <person name="Zaha A."/>
            <person name="Thompson C."/>
            <person name="Bartholomeu D.C."/>
            <person name="Luckemeyer D.D."/>
            <person name="Bahia D."/>
            <person name="Loreto E."/>
            <person name="Prestes E.B."/>
            <person name="Lima F.M."/>
            <person name="Rodrigues-Luiz G."/>
            <person name="Vallejo G.A."/>
            <person name="Filho J.F."/>
            <person name="Monteiro K.M."/>
            <person name="Tyler K.M."/>
            <person name="de Almeida L.G."/>
            <person name="Ortiz M.F."/>
            <person name="Siervo M.A."/>
            <person name="de Moraes M.H."/>
            <person name="Cunha O.L."/>
            <person name="Mendonca-Neto R."/>
            <person name="Silva R."/>
            <person name="Teixeira S.M."/>
            <person name="Murta S.M."/>
            <person name="Sincero T.C."/>
            <person name="Mendes T.A."/>
            <person name="Urmenyi T.P."/>
            <person name="Silva V.G."/>
            <person name="da Rocha W.D."/>
            <person name="Andersson B."/>
            <person name="Romanha A.J."/>
            <person name="Steindel M."/>
            <person name="de Vasconcelos A.T."/>
            <person name="Grisard E.C."/>
        </authorList>
    </citation>
    <scope>NUCLEOTIDE SEQUENCE [LARGE SCALE GENOMIC DNA]</scope>
    <source>
        <strain evidence="20 21">SC58</strain>
    </source>
</reference>
<dbReference type="UniPathway" id="UPA00378"/>
<evidence type="ECO:0000256" key="6">
    <source>
        <dbReference type="ARBA" id="ARBA00017659"/>
    </source>
</evidence>
<comment type="function">
    <text evidence="17">UDP-N-acetylglucosamine--dolichyl-phosphate N-acetylglucosaminephosphotransferase that operates in the biosynthetic pathway of dolichol-linked oligosaccharides, the glycan precursors employed in protein asparagine (N)-glycosylation. The assembly of dolichol-linked oligosaccharides begins on the cytosolic side of the endoplasmic reticulum membrane and finishes in its lumen. The sequential addition of sugars to dolichol pyrophosphate produces dolichol-linked oligosaccharides containing fourteen sugars, including two GlcNAcs, nine mannoses and three glucoses. Once assembled, the oligosaccharide is transferred from the lipid to nascent proteins by oligosaccharyltransferases. Catalyzes the initial step of dolichol-linked oligosaccharide biosynthesis, transfering GlcNAc-1-P from cytosolic UDP-GlcNAc onto the carrier lipid dolichyl phosphate (P-dolichol), yielding GlcNAc-P-P-dolichol embedded in the cytoplasmic leaflet of the endoplasmic reticulum membrane.</text>
</comment>
<feature type="transmembrane region" description="Helical" evidence="19">
    <location>
        <begin position="264"/>
        <end position="283"/>
    </location>
</feature>
<evidence type="ECO:0000256" key="17">
    <source>
        <dbReference type="ARBA" id="ARBA00044717"/>
    </source>
</evidence>
<dbReference type="OrthoDB" id="10262326at2759"/>
<evidence type="ECO:0000256" key="12">
    <source>
        <dbReference type="ARBA" id="ARBA00022842"/>
    </source>
</evidence>
<evidence type="ECO:0000256" key="18">
    <source>
        <dbReference type="ARBA" id="ARBA00045078"/>
    </source>
</evidence>
<keyword evidence="13 19" id="KW-1133">Transmembrane helix</keyword>
<evidence type="ECO:0000256" key="19">
    <source>
        <dbReference type="SAM" id="Phobius"/>
    </source>
</evidence>
<evidence type="ECO:0000256" key="11">
    <source>
        <dbReference type="ARBA" id="ARBA00022824"/>
    </source>
</evidence>
<sequence length="411" mass="45846">MNSSIFTALCNVVASLCTHSFELSIIFAASVIAYAVSLHFMQPVCRKLFERHICGVDMGKTTPETRKRIVEKPLNALEEEEKRLLLPESLGIFAGAVYLCVLVVELAVVFGPGMRKMDGAVTTITVMLLLGFVDDILDLRWRHKLLLSAIGTFPLMLTYDGSVSIAVPRPLLSFFSTSFVYLGVFYLLYLSLLCIFCTNSINILAGVNGVEVAQAIVIAVTCIVYNIFRLRLEMESLDVPAGHNDSHPRPHLSVAEGEGSLHELMAISLLAPFVGVSAALWRYNQYPARIFVGDSYTYFAGTVLSVSGVTGHYGKTLILFFIPQLVNFLISLPQLFYLVPCPRHRVPRWNAKLNVLQNSGNYTLLNVILWICGDMHERDLTNAVVKLQICCCTFSFVMQYLFASHLYDHIR</sequence>
<keyword evidence="9 19" id="KW-0812">Transmembrane</keyword>
<evidence type="ECO:0000256" key="1">
    <source>
        <dbReference type="ARBA" id="ARBA00001946"/>
    </source>
</evidence>
<keyword evidence="12" id="KW-0460">Magnesium</keyword>
<keyword evidence="7" id="KW-0328">Glycosyltransferase</keyword>
<dbReference type="Proteomes" id="UP000031737">
    <property type="component" value="Unassembled WGS sequence"/>
</dbReference>
<evidence type="ECO:0000256" key="4">
    <source>
        <dbReference type="ARBA" id="ARBA00009317"/>
    </source>
</evidence>
<dbReference type="AlphaFoldDB" id="A0A061IYD1"/>
<feature type="transmembrane region" description="Helical" evidence="19">
    <location>
        <begin position="90"/>
        <end position="111"/>
    </location>
</feature>
<dbReference type="GO" id="GO:0046872">
    <property type="term" value="F:metal ion binding"/>
    <property type="evidence" value="ECO:0007669"/>
    <property type="project" value="UniProtKB-KW"/>
</dbReference>